<gene>
    <name evidence="1" type="ORF">AW10_02132</name>
</gene>
<evidence type="ECO:0000313" key="1">
    <source>
        <dbReference type="EMBL" id="EXI79987.1"/>
    </source>
</evidence>
<dbReference type="EMBL" id="JEMX01000044">
    <property type="protein sequence ID" value="EXI79987.1"/>
    <property type="molecule type" value="Genomic_DNA"/>
</dbReference>
<proteinExistence type="predicted"/>
<evidence type="ECO:0000313" key="2">
    <source>
        <dbReference type="Proteomes" id="UP000021816"/>
    </source>
</evidence>
<dbReference type="AlphaFoldDB" id="A0A011PSN4"/>
<sequence>MHQDRRIGIRLETGSGVGIGDEGAGIRIGVDQDVDLPDVGTHGQRLADQRCRADLGADAAGIDGPGGIGVGLGTQAAVVDLGDRVEDQVLRGLDQQRAVGIDVGASAHTAGSLVVQGGRGRGRIDLGDQAAAATIGVAVRVDSRLAAQREAAESLND</sequence>
<reference evidence="1 2" key="1">
    <citation type="submission" date="2014-02" db="EMBL/GenBank/DDBJ databases">
        <title>Expanding our view of genomic diversity in Candidatus Accumulibacter clades.</title>
        <authorList>
            <person name="Skennerton C.T."/>
            <person name="Barr J.J."/>
            <person name="Slater F.R."/>
            <person name="Bond P.L."/>
            <person name="Tyson G.W."/>
        </authorList>
    </citation>
    <scope>NUCLEOTIDE SEQUENCE [LARGE SCALE GENOMIC DNA]</scope>
    <source>
        <strain evidence="2">BA-92</strain>
    </source>
</reference>
<protein>
    <submittedName>
        <fullName evidence="1">Uncharacterized protein</fullName>
    </submittedName>
</protein>
<comment type="caution">
    <text evidence="1">The sequence shown here is derived from an EMBL/GenBank/DDBJ whole genome shotgun (WGS) entry which is preliminary data.</text>
</comment>
<dbReference type="Proteomes" id="UP000021816">
    <property type="component" value="Unassembled WGS sequence"/>
</dbReference>
<organism evidence="1 2">
    <name type="scientific">Candidatus Accumulibacter appositus</name>
    <dbReference type="NCBI Taxonomy" id="1454003"/>
    <lineage>
        <taxon>Bacteria</taxon>
        <taxon>Pseudomonadati</taxon>
        <taxon>Pseudomonadota</taxon>
        <taxon>Betaproteobacteria</taxon>
        <taxon>Candidatus Accumulibacter</taxon>
    </lineage>
</organism>
<name>A0A011PSN4_9PROT</name>
<accession>A0A011PSN4</accession>